<organism evidence="8 9">
    <name type="scientific">Olivibacter ginsenosidimutans</name>
    <dbReference type="NCBI Taxonomy" id="1176537"/>
    <lineage>
        <taxon>Bacteria</taxon>
        <taxon>Pseudomonadati</taxon>
        <taxon>Bacteroidota</taxon>
        <taxon>Sphingobacteriia</taxon>
        <taxon>Sphingobacteriales</taxon>
        <taxon>Sphingobacteriaceae</taxon>
        <taxon>Olivibacter</taxon>
    </lineage>
</organism>
<keyword evidence="2 4" id="KW-0479">Metal-binding</keyword>
<keyword evidence="9" id="KW-1185">Reference proteome</keyword>
<evidence type="ECO:0000256" key="2">
    <source>
        <dbReference type="ARBA" id="ARBA00022723"/>
    </source>
</evidence>
<evidence type="ECO:0000313" key="9">
    <source>
        <dbReference type="Proteomes" id="UP001501411"/>
    </source>
</evidence>
<comment type="caution">
    <text evidence="8">The sequence shown here is derived from an EMBL/GenBank/DDBJ whole genome shotgun (WGS) entry which is preliminary data.</text>
</comment>
<keyword evidence="1 4" id="KW-0349">Heme</keyword>
<dbReference type="PANTHER" id="PTHR33751:SF1">
    <property type="entry name" value="CBB3-TYPE CYTOCHROME C OXIDASE SUBUNIT FIXP"/>
    <property type="match status" value="1"/>
</dbReference>
<dbReference type="Pfam" id="PF14715">
    <property type="entry name" value="FixP_N"/>
    <property type="match status" value="1"/>
</dbReference>
<dbReference type="Proteomes" id="UP001501411">
    <property type="component" value="Unassembled WGS sequence"/>
</dbReference>
<dbReference type="InterPro" id="IPR009056">
    <property type="entry name" value="Cyt_c-like_dom"/>
</dbReference>
<feature type="transmembrane region" description="Helical" evidence="6">
    <location>
        <begin position="27"/>
        <end position="46"/>
    </location>
</feature>
<evidence type="ECO:0000259" key="7">
    <source>
        <dbReference type="PROSITE" id="PS51007"/>
    </source>
</evidence>
<evidence type="ECO:0000256" key="5">
    <source>
        <dbReference type="SAM" id="MobiDB-lite"/>
    </source>
</evidence>
<evidence type="ECO:0000313" key="8">
    <source>
        <dbReference type="EMBL" id="GAA4794691.1"/>
    </source>
</evidence>
<dbReference type="Pfam" id="PF13442">
    <property type="entry name" value="Cytochrome_CBB3"/>
    <property type="match status" value="1"/>
</dbReference>
<dbReference type="Gene3D" id="1.10.760.10">
    <property type="entry name" value="Cytochrome c-like domain"/>
    <property type="match status" value="1"/>
</dbReference>
<dbReference type="InterPro" id="IPR032858">
    <property type="entry name" value="CcoP_N"/>
</dbReference>
<sequence length="295" mass="32525">MKGVLLQTTAETSKSWFTGSGNVNQDLLMVTLVLVLLVILVAAIVLHKAFKTIVRVTMPEVELQAEASKRSKQEERRQAWKNRWNNVLGLRPLAEEDDLLIDHAYDGIKELDNPTPAWFMGLFYATMLFGVVYLSVYYVFGIGLNQDQEYEQEMMIAENERQAFLASQADNVDENTVTVDKNPEIIADGKAIFDQNCIACHGAAGEGGIGPNLTDDYWLHGGGIKNVFRTITHGVPDKGMIAWDQQLSPAQIAHVANYILSIHGTNPPNAKAPQGELSQVPATEEAAVQDSTQVN</sequence>
<evidence type="ECO:0000256" key="4">
    <source>
        <dbReference type="PROSITE-ProRule" id="PRU00433"/>
    </source>
</evidence>
<keyword evidence="6" id="KW-1133">Transmembrane helix</keyword>
<dbReference type="Gene3D" id="6.10.280.130">
    <property type="match status" value="1"/>
</dbReference>
<accession>A0ABP9BF21</accession>
<dbReference type="SUPFAM" id="SSF46626">
    <property type="entry name" value="Cytochrome c"/>
    <property type="match status" value="1"/>
</dbReference>
<protein>
    <submittedName>
        <fullName evidence="8">Cbb3-type cytochrome c oxidase N-terminal domain-containing protein</fullName>
    </submittedName>
</protein>
<dbReference type="InterPro" id="IPR036909">
    <property type="entry name" value="Cyt_c-like_dom_sf"/>
</dbReference>
<keyword evidence="6" id="KW-0472">Membrane</keyword>
<feature type="transmembrane region" description="Helical" evidence="6">
    <location>
        <begin position="117"/>
        <end position="140"/>
    </location>
</feature>
<feature type="domain" description="Cytochrome c" evidence="7">
    <location>
        <begin position="184"/>
        <end position="263"/>
    </location>
</feature>
<keyword evidence="6" id="KW-0812">Transmembrane</keyword>
<dbReference type="PANTHER" id="PTHR33751">
    <property type="entry name" value="CBB3-TYPE CYTOCHROME C OXIDASE SUBUNIT FIXP"/>
    <property type="match status" value="1"/>
</dbReference>
<proteinExistence type="predicted"/>
<reference evidence="9" key="1">
    <citation type="journal article" date="2019" name="Int. J. Syst. Evol. Microbiol.">
        <title>The Global Catalogue of Microorganisms (GCM) 10K type strain sequencing project: providing services to taxonomists for standard genome sequencing and annotation.</title>
        <authorList>
            <consortium name="The Broad Institute Genomics Platform"/>
            <consortium name="The Broad Institute Genome Sequencing Center for Infectious Disease"/>
            <person name="Wu L."/>
            <person name="Ma J."/>
        </authorList>
    </citation>
    <scope>NUCLEOTIDE SEQUENCE [LARGE SCALE GENOMIC DNA]</scope>
    <source>
        <strain evidence="9">JCM 18200</strain>
    </source>
</reference>
<feature type="region of interest" description="Disordered" evidence="5">
    <location>
        <begin position="267"/>
        <end position="295"/>
    </location>
</feature>
<dbReference type="EMBL" id="BAABIQ010000035">
    <property type="protein sequence ID" value="GAA4794691.1"/>
    <property type="molecule type" value="Genomic_DNA"/>
</dbReference>
<dbReference type="PROSITE" id="PS51007">
    <property type="entry name" value="CYTC"/>
    <property type="match status" value="1"/>
</dbReference>
<keyword evidence="3 4" id="KW-0408">Iron</keyword>
<dbReference type="InterPro" id="IPR050597">
    <property type="entry name" value="Cytochrome_c_Oxidase_Subunit"/>
</dbReference>
<evidence type="ECO:0000256" key="3">
    <source>
        <dbReference type="ARBA" id="ARBA00023004"/>
    </source>
</evidence>
<evidence type="ECO:0000256" key="6">
    <source>
        <dbReference type="SAM" id="Phobius"/>
    </source>
</evidence>
<dbReference type="InterPro" id="IPR038414">
    <property type="entry name" value="CcoP_N_sf"/>
</dbReference>
<evidence type="ECO:0000256" key="1">
    <source>
        <dbReference type="ARBA" id="ARBA00022617"/>
    </source>
</evidence>
<name>A0ABP9BF21_9SPHI</name>
<dbReference type="RefSeq" id="WP_345232017.1">
    <property type="nucleotide sequence ID" value="NZ_BAABIQ010000035.1"/>
</dbReference>
<gene>
    <name evidence="8" type="ORF">GCM10023231_23880</name>
</gene>